<dbReference type="Gene3D" id="3.40.140.10">
    <property type="entry name" value="Cytidine Deaminase, domain 2"/>
    <property type="match status" value="1"/>
</dbReference>
<keyword evidence="1" id="KW-0645">Protease</keyword>
<protein>
    <submittedName>
        <fullName evidence="8">ThiF family adenylyltransferase</fullName>
    </submittedName>
</protein>
<feature type="domain" description="JAB" evidence="7">
    <location>
        <begin position="647"/>
        <end position="743"/>
    </location>
</feature>
<sequence>MALAKFSSSLSSYEGQLANPALQDSLTDLQQFLGGAPLPLLVWSDTQVVLPLDVEVELPPLGNYEDLDIRAIEPVFIAFSLAQYPTLPPTVYTDRLDFPKDRLAHLYIAQLGLPPAFCLVRGSIKEWYANKRLRDVVTRTGNWLRDAAVGNLTLDSGQYDPLRLEGYTGTIIYPYDQFAAIIEAKDSWKPNQNFAMVLFENMAKEEEKPAFRFVKLITPETYHATLLDYIKATKELLADKTFKVKKYHIGYLLWSSTSDSYAHYSVNLPQSWEEFQTFCTSYGLNVGALTQFITQGDEHYNFFPELPIVCGLRRPKPVIGFSADLEFVNFFVDLPSSAIQEGQITTNPAVRFQAHNEPLTLRKARSISGSYPLLPVITFAVGCGALGSKIIMHLARNGAGNLVLVDSDKVSPHNLVRYALHAEAEGNNKALALASTIKNLYRHEPELVAFGLPQTGESIWIGKSAEQLNGIKYILDFTASEAFFTSLVVQPHLSHAAINRAVISDQGNLGILSLEGTERNPRLDDLQVALYAQGKRRPAVSAWLQREQATSTGESTLVTVGVGCNSETTILADEVISTHAAYVAQVLKAETKRAERTAQGQVFLSKVTCFDGYPVLNTERILVPKREVLTALNDSSWQIRLCPKATKAVRLALRKAYPNETGGVFIGQVNYKTKVIHVVDAVLAPPDSRATPVCFFRGVEGLPEAIGRAVEQSGGQLGYVGEWHTHPLGPSAMSATDHATVRRFKQEFEELPNPLPVFLLIATHQELLPFIY</sequence>
<dbReference type="EMBL" id="JAFLQZ010000024">
    <property type="protein sequence ID" value="MBO0360833.1"/>
    <property type="molecule type" value="Genomic_DNA"/>
</dbReference>
<dbReference type="InterPro" id="IPR000594">
    <property type="entry name" value="ThiF_NAD_FAD-bd"/>
</dbReference>
<keyword evidence="2" id="KW-0479">Metal-binding</keyword>
<evidence type="ECO:0000256" key="3">
    <source>
        <dbReference type="ARBA" id="ARBA00022801"/>
    </source>
</evidence>
<dbReference type="GO" id="GO:0008237">
    <property type="term" value="F:metallopeptidase activity"/>
    <property type="evidence" value="ECO:0007669"/>
    <property type="project" value="UniProtKB-KW"/>
</dbReference>
<gene>
    <name evidence="8" type="ORF">J0X19_22935</name>
</gene>
<accession>A0A939F3Q6</accession>
<evidence type="ECO:0000256" key="1">
    <source>
        <dbReference type="ARBA" id="ARBA00022670"/>
    </source>
</evidence>
<dbReference type="GO" id="GO:0016779">
    <property type="term" value="F:nucleotidyltransferase activity"/>
    <property type="evidence" value="ECO:0007669"/>
    <property type="project" value="UniProtKB-KW"/>
</dbReference>
<feature type="domain" description="THIF-type NAD/FAD binding fold" evidence="6">
    <location>
        <begin position="380"/>
        <end position="441"/>
    </location>
</feature>
<keyword evidence="3" id="KW-0378">Hydrolase</keyword>
<dbReference type="GO" id="GO:0046872">
    <property type="term" value="F:metal ion binding"/>
    <property type="evidence" value="ECO:0007669"/>
    <property type="project" value="UniProtKB-KW"/>
</dbReference>
<name>A0A939F3Q6_9BACT</name>
<dbReference type="GO" id="GO:0006508">
    <property type="term" value="P:proteolysis"/>
    <property type="evidence" value="ECO:0007669"/>
    <property type="project" value="UniProtKB-KW"/>
</dbReference>
<dbReference type="InterPro" id="IPR035985">
    <property type="entry name" value="Ubiquitin-activating_enz"/>
</dbReference>
<evidence type="ECO:0000256" key="2">
    <source>
        <dbReference type="ARBA" id="ARBA00022723"/>
    </source>
</evidence>
<dbReference type="GO" id="GO:0008641">
    <property type="term" value="F:ubiquitin-like modifier activating enzyme activity"/>
    <property type="evidence" value="ECO:0007669"/>
    <property type="project" value="InterPro"/>
</dbReference>
<dbReference type="RefSeq" id="WP_206986742.1">
    <property type="nucleotide sequence ID" value="NZ_JAFLQZ010000024.1"/>
</dbReference>
<evidence type="ECO:0000256" key="5">
    <source>
        <dbReference type="ARBA" id="ARBA00023049"/>
    </source>
</evidence>
<dbReference type="AlphaFoldDB" id="A0A939F3Q6"/>
<dbReference type="Proteomes" id="UP000664144">
    <property type="component" value="Unassembled WGS sequence"/>
</dbReference>
<keyword evidence="8" id="KW-0548">Nucleotidyltransferase</keyword>
<evidence type="ECO:0000259" key="6">
    <source>
        <dbReference type="Pfam" id="PF00899"/>
    </source>
</evidence>
<evidence type="ECO:0000259" key="7">
    <source>
        <dbReference type="Pfam" id="PF14464"/>
    </source>
</evidence>
<dbReference type="Pfam" id="PF14464">
    <property type="entry name" value="Prok-JAB"/>
    <property type="match status" value="1"/>
</dbReference>
<reference evidence="8" key="1">
    <citation type="submission" date="2021-03" db="EMBL/GenBank/DDBJ databases">
        <authorList>
            <person name="Kim M.K."/>
        </authorList>
    </citation>
    <scope>NUCLEOTIDE SEQUENCE</scope>
    <source>
        <strain evidence="8">BT186</strain>
    </source>
</reference>
<dbReference type="Pfam" id="PF14457">
    <property type="entry name" value="Prok-E2_A"/>
    <property type="match status" value="1"/>
</dbReference>
<dbReference type="InterPro" id="IPR032865">
    <property type="entry name" value="Prok-E2_A"/>
</dbReference>
<evidence type="ECO:0000256" key="4">
    <source>
        <dbReference type="ARBA" id="ARBA00022833"/>
    </source>
</evidence>
<keyword evidence="5" id="KW-0482">Metalloprotease</keyword>
<keyword evidence="9" id="KW-1185">Reference proteome</keyword>
<evidence type="ECO:0000313" key="8">
    <source>
        <dbReference type="EMBL" id="MBO0360833.1"/>
    </source>
</evidence>
<dbReference type="InterPro" id="IPR028090">
    <property type="entry name" value="JAB_dom_prok"/>
</dbReference>
<organism evidence="8 9">
    <name type="scientific">Hymenobacter telluris</name>
    <dbReference type="NCBI Taxonomy" id="2816474"/>
    <lineage>
        <taxon>Bacteria</taxon>
        <taxon>Pseudomonadati</taxon>
        <taxon>Bacteroidota</taxon>
        <taxon>Cytophagia</taxon>
        <taxon>Cytophagales</taxon>
        <taxon>Hymenobacteraceae</taxon>
        <taxon>Hymenobacter</taxon>
    </lineage>
</organism>
<dbReference type="SUPFAM" id="SSF69572">
    <property type="entry name" value="Activating enzymes of the ubiquitin-like proteins"/>
    <property type="match status" value="1"/>
</dbReference>
<proteinExistence type="predicted"/>
<dbReference type="Gene3D" id="3.40.50.720">
    <property type="entry name" value="NAD(P)-binding Rossmann-like Domain"/>
    <property type="match status" value="1"/>
</dbReference>
<dbReference type="Pfam" id="PF00899">
    <property type="entry name" value="ThiF"/>
    <property type="match status" value="1"/>
</dbReference>
<dbReference type="SUPFAM" id="SSF102712">
    <property type="entry name" value="JAB1/MPN domain"/>
    <property type="match status" value="1"/>
</dbReference>
<keyword evidence="4" id="KW-0862">Zinc</keyword>
<comment type="caution">
    <text evidence="8">The sequence shown here is derived from an EMBL/GenBank/DDBJ whole genome shotgun (WGS) entry which is preliminary data.</text>
</comment>
<keyword evidence="8" id="KW-0808">Transferase</keyword>
<evidence type="ECO:0000313" key="9">
    <source>
        <dbReference type="Proteomes" id="UP000664144"/>
    </source>
</evidence>